<dbReference type="KEGG" id="sus:Acid_1420"/>
<dbReference type="PROSITE" id="PS50125">
    <property type="entry name" value="GUANYLATE_CYCLASE_2"/>
    <property type="match status" value="1"/>
</dbReference>
<dbReference type="GO" id="GO:0004016">
    <property type="term" value="F:adenylate cyclase activity"/>
    <property type="evidence" value="ECO:0007669"/>
    <property type="project" value="UniProtKB-ARBA"/>
</dbReference>
<sequence length="316" mass="34026">MTPAVFNPFLTVEANGRRFPLGEGQSWAIGRGDGCAVMLDSRSVSRLHALIQRRDTGDLALVDLGSRNGSFVNGRRVSFPVVLNDSDKLVFGDQDLVFRNPAGSEAVLRNSGVDLRNEPTTALHTNSLTTIMVVDIRDFTPLARTLPEALLSQTIGTWFLRSGQIVQRLGSWAQKYIGDAVMAVWVHDQREQLGADLVRVLRAVTEISAATAEISRTLELPVPLRIGAGVNTGLAILGGTDYTVLGDTVNVAFRLESATKSIGLGVAIGAPSYLGLGETARAGFVRKEVELKGYEGSSIAWAISFEDLKNNLYRAG</sequence>
<organism evidence="3">
    <name type="scientific">Solibacter usitatus (strain Ellin6076)</name>
    <dbReference type="NCBI Taxonomy" id="234267"/>
    <lineage>
        <taxon>Bacteria</taxon>
        <taxon>Pseudomonadati</taxon>
        <taxon>Acidobacteriota</taxon>
        <taxon>Terriglobia</taxon>
        <taxon>Bryobacterales</taxon>
        <taxon>Solibacteraceae</taxon>
        <taxon>Candidatus Solibacter</taxon>
    </lineage>
</organism>
<dbReference type="eggNOG" id="COG1716">
    <property type="taxonomic scope" value="Bacteria"/>
</dbReference>
<dbReference type="PANTHER" id="PTHR43081:SF1">
    <property type="entry name" value="ADENYLATE CYCLASE, TERMINAL-DIFFERENTIATION SPECIFIC"/>
    <property type="match status" value="1"/>
</dbReference>
<dbReference type="InterPro" id="IPR000253">
    <property type="entry name" value="FHA_dom"/>
</dbReference>
<protein>
    <submittedName>
        <fullName evidence="3">Adenylate cyclase</fullName>
    </submittedName>
</protein>
<dbReference type="InterPro" id="IPR001054">
    <property type="entry name" value="A/G_cyclase"/>
</dbReference>
<dbReference type="GO" id="GO:0009190">
    <property type="term" value="P:cyclic nucleotide biosynthetic process"/>
    <property type="evidence" value="ECO:0007669"/>
    <property type="project" value="InterPro"/>
</dbReference>
<dbReference type="EMBL" id="CP000473">
    <property type="protein sequence ID" value="ABJ82413.1"/>
    <property type="molecule type" value="Genomic_DNA"/>
</dbReference>
<dbReference type="SMART" id="SM00044">
    <property type="entry name" value="CYCc"/>
    <property type="match status" value="1"/>
</dbReference>
<dbReference type="Gene3D" id="3.30.70.1230">
    <property type="entry name" value="Nucleotide cyclase"/>
    <property type="match status" value="1"/>
</dbReference>
<dbReference type="SUPFAM" id="SSF55073">
    <property type="entry name" value="Nucleotide cyclase"/>
    <property type="match status" value="1"/>
</dbReference>
<feature type="domain" description="FHA" evidence="1">
    <location>
        <begin position="27"/>
        <end position="77"/>
    </location>
</feature>
<proteinExistence type="predicted"/>
<dbReference type="PANTHER" id="PTHR43081">
    <property type="entry name" value="ADENYLATE CYCLASE, TERMINAL-DIFFERENTIATION SPECIFIC-RELATED"/>
    <property type="match status" value="1"/>
</dbReference>
<dbReference type="AlphaFoldDB" id="Q02D95"/>
<feature type="domain" description="Guanylate cyclase" evidence="2">
    <location>
        <begin position="130"/>
        <end position="256"/>
    </location>
</feature>
<dbReference type="CDD" id="cd00060">
    <property type="entry name" value="FHA"/>
    <property type="match status" value="1"/>
</dbReference>
<dbReference type="GO" id="GO:0035556">
    <property type="term" value="P:intracellular signal transduction"/>
    <property type="evidence" value="ECO:0007669"/>
    <property type="project" value="InterPro"/>
</dbReference>
<dbReference type="OrthoDB" id="128177at2"/>
<evidence type="ECO:0000259" key="1">
    <source>
        <dbReference type="PROSITE" id="PS50006"/>
    </source>
</evidence>
<accession>Q02D95</accession>
<dbReference type="Pfam" id="PF00211">
    <property type="entry name" value="Guanylate_cyc"/>
    <property type="match status" value="1"/>
</dbReference>
<evidence type="ECO:0000259" key="2">
    <source>
        <dbReference type="PROSITE" id="PS50125"/>
    </source>
</evidence>
<dbReference type="CDD" id="cd07302">
    <property type="entry name" value="CHD"/>
    <property type="match status" value="1"/>
</dbReference>
<dbReference type="InterPro" id="IPR008984">
    <property type="entry name" value="SMAD_FHA_dom_sf"/>
</dbReference>
<dbReference type="PROSITE" id="PS50006">
    <property type="entry name" value="FHA_DOMAIN"/>
    <property type="match status" value="1"/>
</dbReference>
<dbReference type="SMART" id="SM00240">
    <property type="entry name" value="FHA"/>
    <property type="match status" value="1"/>
</dbReference>
<gene>
    <name evidence="3" type="ordered locus">Acid_1420</name>
</gene>
<dbReference type="SUPFAM" id="SSF49879">
    <property type="entry name" value="SMAD/FHA domain"/>
    <property type="match status" value="1"/>
</dbReference>
<evidence type="ECO:0000313" key="3">
    <source>
        <dbReference type="EMBL" id="ABJ82413.1"/>
    </source>
</evidence>
<dbReference type="Gene3D" id="2.60.200.20">
    <property type="match status" value="1"/>
</dbReference>
<dbReference type="InterPro" id="IPR029787">
    <property type="entry name" value="Nucleotide_cyclase"/>
</dbReference>
<name>Q02D95_SOLUE</name>
<dbReference type="InParanoid" id="Q02D95"/>
<dbReference type="Pfam" id="PF00498">
    <property type="entry name" value="FHA"/>
    <property type="match status" value="1"/>
</dbReference>
<dbReference type="InterPro" id="IPR050697">
    <property type="entry name" value="Adenylyl/Guanylyl_Cyclase_3/4"/>
</dbReference>
<dbReference type="STRING" id="234267.Acid_1420"/>
<dbReference type="eggNOG" id="COG2114">
    <property type="taxonomic scope" value="Bacteria"/>
</dbReference>
<dbReference type="HOGENOM" id="CLU_054207_0_0_0"/>
<reference evidence="3" key="1">
    <citation type="submission" date="2006-10" db="EMBL/GenBank/DDBJ databases">
        <title>Complete sequence of Solibacter usitatus Ellin6076.</title>
        <authorList>
            <consortium name="US DOE Joint Genome Institute"/>
            <person name="Copeland A."/>
            <person name="Lucas S."/>
            <person name="Lapidus A."/>
            <person name="Barry K."/>
            <person name="Detter J.C."/>
            <person name="Glavina del Rio T."/>
            <person name="Hammon N."/>
            <person name="Israni S."/>
            <person name="Dalin E."/>
            <person name="Tice H."/>
            <person name="Pitluck S."/>
            <person name="Thompson L.S."/>
            <person name="Brettin T."/>
            <person name="Bruce D."/>
            <person name="Han C."/>
            <person name="Tapia R."/>
            <person name="Gilna P."/>
            <person name="Schmutz J."/>
            <person name="Larimer F."/>
            <person name="Land M."/>
            <person name="Hauser L."/>
            <person name="Kyrpides N."/>
            <person name="Mikhailova N."/>
            <person name="Janssen P.H."/>
            <person name="Kuske C.R."/>
            <person name="Richardson P."/>
        </authorList>
    </citation>
    <scope>NUCLEOTIDE SEQUENCE</scope>
    <source>
        <strain evidence="3">Ellin6076</strain>
    </source>
</reference>